<feature type="compositionally biased region" description="Low complexity" evidence="1">
    <location>
        <begin position="309"/>
        <end position="344"/>
    </location>
</feature>
<name>A0A6I8P8K2_ORNAN</name>
<feature type="region of interest" description="Disordered" evidence="1">
    <location>
        <begin position="264"/>
        <end position="357"/>
    </location>
</feature>
<evidence type="ECO:0000256" key="1">
    <source>
        <dbReference type="SAM" id="MobiDB-lite"/>
    </source>
</evidence>
<dbReference type="AlphaFoldDB" id="A0A6I8P8K2"/>
<sequence>MTPLGNAKRWPKRSEWTLGPQREREGGPSLPNDGPKRGRPGPPSPAFFFSPRRDGVEGSSEIPMENRHTKGPSRGRQKGGGAPPPPPGRPPALTGCSGRCTRWPPSRCPRRGPRRCSSSGSPDIYHCGMGWTKVGSPLRPQASAQQNGVARRRAALASALLLSMILALFRLLRGGVSQDAARRSPARVKMATPMHRLIARRKAEANKQHVRCQKCLEFGHWTYECTGKRKYLYRPSRTAELTKALKEKENRLLLQQSIGEANIEKKTKKKRSKSVTSSSSSASSASDSSSESEDSSTSSSSDDSDSEESSSSSSTSRSSTSSSSSSDSESDSSSSTSSSSSTDSSSDDEPPKKKKKK</sequence>
<accession>A0A6I8P8K2</accession>
<evidence type="ECO:0000313" key="3">
    <source>
        <dbReference type="Proteomes" id="UP000002279"/>
    </source>
</evidence>
<dbReference type="PANTHER" id="PTHR13491:SF0">
    <property type="entry name" value="ZINC FINGER CCHC DOMAIN-CONTAINING PROTEIN 10"/>
    <property type="match status" value="1"/>
</dbReference>
<dbReference type="GO" id="GO:0008270">
    <property type="term" value="F:zinc ion binding"/>
    <property type="evidence" value="ECO:0007669"/>
    <property type="project" value="InterPro"/>
</dbReference>
<feature type="compositionally biased region" description="Low complexity" evidence="1">
    <location>
        <begin position="274"/>
        <end position="301"/>
    </location>
</feature>
<gene>
    <name evidence="2" type="primary">ZCCHC10</name>
</gene>
<organism evidence="2 3">
    <name type="scientific">Ornithorhynchus anatinus</name>
    <name type="common">Duckbill platypus</name>
    <dbReference type="NCBI Taxonomy" id="9258"/>
    <lineage>
        <taxon>Eukaryota</taxon>
        <taxon>Metazoa</taxon>
        <taxon>Chordata</taxon>
        <taxon>Craniata</taxon>
        <taxon>Vertebrata</taxon>
        <taxon>Euteleostomi</taxon>
        <taxon>Mammalia</taxon>
        <taxon>Monotremata</taxon>
        <taxon>Ornithorhynchidae</taxon>
        <taxon>Ornithorhynchus</taxon>
    </lineage>
</organism>
<dbReference type="InterPro" id="IPR036875">
    <property type="entry name" value="Znf_CCHC_sf"/>
</dbReference>
<dbReference type="Pfam" id="PF13917">
    <property type="entry name" value="zf-CCHC_3"/>
    <property type="match status" value="1"/>
</dbReference>
<reference evidence="2 3" key="1">
    <citation type="journal article" date="2008" name="Nature">
        <title>Genome analysis of the platypus reveals unique signatures of evolution.</title>
        <authorList>
            <person name="Warren W.C."/>
            <person name="Hillier L.W."/>
            <person name="Marshall Graves J.A."/>
            <person name="Birney E."/>
            <person name="Ponting C.P."/>
            <person name="Grutzner F."/>
            <person name="Belov K."/>
            <person name="Miller W."/>
            <person name="Clarke L."/>
            <person name="Chinwalla A.T."/>
            <person name="Yang S.P."/>
            <person name="Heger A."/>
            <person name="Locke D.P."/>
            <person name="Miethke P."/>
            <person name="Waters P.D."/>
            <person name="Veyrunes F."/>
            <person name="Fulton L."/>
            <person name="Fulton B."/>
            <person name="Graves T."/>
            <person name="Wallis J."/>
            <person name="Puente X.S."/>
            <person name="Lopez-Otin C."/>
            <person name="Ordonez G.R."/>
            <person name="Eichler E.E."/>
            <person name="Chen L."/>
            <person name="Cheng Z."/>
            <person name="Deakin J.E."/>
            <person name="Alsop A."/>
            <person name="Thompson K."/>
            <person name="Kirby P."/>
            <person name="Papenfuss A.T."/>
            <person name="Wakefield M.J."/>
            <person name="Olender T."/>
            <person name="Lancet D."/>
            <person name="Huttley G.A."/>
            <person name="Smit A.F."/>
            <person name="Pask A."/>
            <person name="Temple-Smith P."/>
            <person name="Batzer M.A."/>
            <person name="Walker J.A."/>
            <person name="Konkel M.K."/>
            <person name="Harris R.S."/>
            <person name="Whittington C.M."/>
            <person name="Wong E.S."/>
            <person name="Gemmell N.J."/>
            <person name="Buschiazzo E."/>
            <person name="Vargas Jentzsch I.M."/>
            <person name="Merkel A."/>
            <person name="Schmitz J."/>
            <person name="Zemann A."/>
            <person name="Churakov G."/>
            <person name="Kriegs J.O."/>
            <person name="Brosius J."/>
            <person name="Murchison E.P."/>
            <person name="Sachidanandam R."/>
            <person name="Smith C."/>
            <person name="Hannon G.J."/>
            <person name="Tsend-Ayush E."/>
            <person name="McMillan D."/>
            <person name="Attenborough R."/>
            <person name="Rens W."/>
            <person name="Ferguson-Smith M."/>
            <person name="Lefevre C.M."/>
            <person name="Sharp J.A."/>
            <person name="Nicholas K.R."/>
            <person name="Ray D.A."/>
            <person name="Kube M."/>
            <person name="Reinhardt R."/>
            <person name="Pringle T.H."/>
            <person name="Taylor J."/>
            <person name="Jones R.C."/>
            <person name="Nixon B."/>
            <person name="Dacheux J.L."/>
            <person name="Niwa H."/>
            <person name="Sekita Y."/>
            <person name="Huang X."/>
            <person name="Stark A."/>
            <person name="Kheradpour P."/>
            <person name="Kellis M."/>
            <person name="Flicek P."/>
            <person name="Chen Y."/>
            <person name="Webber C."/>
            <person name="Hardison R."/>
            <person name="Nelson J."/>
            <person name="Hallsworth-Pepin K."/>
            <person name="Delehaunty K."/>
            <person name="Markovic C."/>
            <person name="Minx P."/>
            <person name="Feng Y."/>
            <person name="Kremitzki C."/>
            <person name="Mitreva M."/>
            <person name="Glasscock J."/>
            <person name="Wylie T."/>
            <person name="Wohldmann P."/>
            <person name="Thiru P."/>
            <person name="Nhan M.N."/>
            <person name="Pohl C.S."/>
            <person name="Smith S.M."/>
            <person name="Hou S."/>
            <person name="Nefedov M."/>
            <person name="de Jong P.J."/>
            <person name="Renfree M.B."/>
            <person name="Mardis E.R."/>
            <person name="Wilson R.K."/>
        </authorList>
    </citation>
    <scope>NUCLEOTIDE SEQUENCE [LARGE SCALE GENOMIC DNA]</scope>
    <source>
        <strain evidence="2 3">Glennie</strain>
    </source>
</reference>
<dbReference type="Proteomes" id="UP000002279">
    <property type="component" value="Chromosome X1"/>
</dbReference>
<protein>
    <recommendedName>
        <fullName evidence="4">Zinc finger CCHC-type containing 10</fullName>
    </recommendedName>
</protein>
<dbReference type="GeneTree" id="ENSGT00940000168656"/>
<reference evidence="2" key="2">
    <citation type="submission" date="2025-08" db="UniProtKB">
        <authorList>
            <consortium name="Ensembl"/>
        </authorList>
    </citation>
    <scope>IDENTIFICATION</scope>
    <source>
        <strain evidence="2">Glennie</strain>
    </source>
</reference>
<reference evidence="2" key="3">
    <citation type="submission" date="2025-09" db="UniProtKB">
        <authorList>
            <consortium name="Ensembl"/>
        </authorList>
    </citation>
    <scope>IDENTIFICATION</scope>
    <source>
        <strain evidence="2">Glennie</strain>
    </source>
</reference>
<evidence type="ECO:0000313" key="2">
    <source>
        <dbReference type="Ensembl" id="ENSOANP00000050552.1"/>
    </source>
</evidence>
<keyword evidence="3" id="KW-1185">Reference proteome</keyword>
<dbReference type="InParanoid" id="A0A6I8P8K2"/>
<dbReference type="SUPFAM" id="SSF57756">
    <property type="entry name" value="Retrovirus zinc finger-like domains"/>
    <property type="match status" value="1"/>
</dbReference>
<dbReference type="GO" id="GO:0003676">
    <property type="term" value="F:nucleic acid binding"/>
    <property type="evidence" value="ECO:0007669"/>
    <property type="project" value="InterPro"/>
</dbReference>
<dbReference type="Ensembl" id="ENSOANT00000072990.1">
    <property type="protein sequence ID" value="ENSOANP00000050552.1"/>
    <property type="gene ID" value="ENSOANG00000007429.3"/>
</dbReference>
<feature type="region of interest" description="Disordered" evidence="1">
    <location>
        <begin position="1"/>
        <end position="120"/>
    </location>
</feature>
<proteinExistence type="predicted"/>
<evidence type="ECO:0008006" key="4">
    <source>
        <dbReference type="Google" id="ProtNLM"/>
    </source>
</evidence>
<dbReference type="Bgee" id="ENSOANG00000007429">
    <property type="expression patterns" value="Expressed in ovary and 8 other cell types or tissues"/>
</dbReference>
<dbReference type="PANTHER" id="PTHR13491">
    <property type="entry name" value="ZCCHC10 PROTEIN"/>
    <property type="match status" value="1"/>
</dbReference>
<dbReference type="InterPro" id="IPR039715">
    <property type="entry name" value="ZCCHC10"/>
</dbReference>